<keyword evidence="9 10" id="KW-0807">Transducer</keyword>
<evidence type="ECO:0000256" key="3">
    <source>
        <dbReference type="ARBA" id="ARBA00022692"/>
    </source>
</evidence>
<sequence length="313" mass="35006">MAENPANQSCFIPGISVSFQIRFFYYANWFSPLTMLLSIWCCVSNVIVIIGLLRSGIRSLRPGLLMVCSLAFSDFLWGATVAPINAGFRMKNLMNSDVCEVSWQTFEMVETNLAIPFTMCFVGTIGNLLVMSIDRYLAVRSWLRYTVLVTRRRAVVSCSLVWVTSVTIGCLNQFKTPRHTVFDFITSGVIILSALVIIIFQIITLCLFRRHNNAVAQIMEGGSNQANSVSDQNAAAERELTKTTTYVVSLLGSVFIPMISFITVGVIVQKQVARFLDPFIIPLFTMNSAVNPILYYRGNKKVREAITSLIKCK</sequence>
<dbReference type="PROSITE" id="PS00237">
    <property type="entry name" value="G_PROTEIN_RECEP_F1_1"/>
    <property type="match status" value="1"/>
</dbReference>
<evidence type="ECO:0000256" key="8">
    <source>
        <dbReference type="ARBA" id="ARBA00023180"/>
    </source>
</evidence>
<dbReference type="CDD" id="cd00637">
    <property type="entry name" value="7tm_classA_rhodopsin-like"/>
    <property type="match status" value="1"/>
</dbReference>
<evidence type="ECO:0000313" key="14">
    <source>
        <dbReference type="Proteomes" id="UP001159405"/>
    </source>
</evidence>
<comment type="subcellular location">
    <subcellularLocation>
        <location evidence="1">Cell membrane</location>
        <topology evidence="1">Multi-pass membrane protein</topology>
    </subcellularLocation>
</comment>
<evidence type="ECO:0000256" key="4">
    <source>
        <dbReference type="ARBA" id="ARBA00022989"/>
    </source>
</evidence>
<evidence type="ECO:0000256" key="10">
    <source>
        <dbReference type="RuleBase" id="RU000688"/>
    </source>
</evidence>
<dbReference type="Pfam" id="PF00001">
    <property type="entry name" value="7tm_1"/>
    <property type="match status" value="1"/>
</dbReference>
<gene>
    <name evidence="13" type="ORF">PLOB_00022901</name>
</gene>
<keyword evidence="14" id="KW-1185">Reference proteome</keyword>
<keyword evidence="7 10" id="KW-0675">Receptor</keyword>
<accession>A0ABN8NRI9</accession>
<keyword evidence="2" id="KW-1003">Cell membrane</keyword>
<evidence type="ECO:0000256" key="6">
    <source>
        <dbReference type="ARBA" id="ARBA00023136"/>
    </source>
</evidence>
<evidence type="ECO:0000256" key="7">
    <source>
        <dbReference type="ARBA" id="ARBA00023170"/>
    </source>
</evidence>
<keyword evidence="8" id="KW-0325">Glycoprotein</keyword>
<dbReference type="EMBL" id="CALNXK010000027">
    <property type="protein sequence ID" value="CAH3114415.1"/>
    <property type="molecule type" value="Genomic_DNA"/>
</dbReference>
<keyword evidence="5 10" id="KW-0297">G-protein coupled receptor</keyword>
<keyword evidence="6 11" id="KW-0472">Membrane</keyword>
<keyword evidence="3 10" id="KW-0812">Transmembrane</keyword>
<dbReference type="PROSITE" id="PS50262">
    <property type="entry name" value="G_PROTEIN_RECEP_F1_2"/>
    <property type="match status" value="1"/>
</dbReference>
<dbReference type="InterPro" id="IPR017452">
    <property type="entry name" value="GPCR_Rhodpsn_7TM"/>
</dbReference>
<keyword evidence="4 11" id="KW-1133">Transmembrane helix</keyword>
<evidence type="ECO:0000256" key="11">
    <source>
        <dbReference type="SAM" id="Phobius"/>
    </source>
</evidence>
<feature type="domain" description="G-protein coupled receptors family 1 profile" evidence="12">
    <location>
        <begin position="44"/>
        <end position="295"/>
    </location>
</feature>
<proteinExistence type="inferred from homology"/>
<dbReference type="Proteomes" id="UP001159405">
    <property type="component" value="Unassembled WGS sequence"/>
</dbReference>
<feature type="transmembrane region" description="Helical" evidence="11">
    <location>
        <begin position="279"/>
        <end position="296"/>
    </location>
</feature>
<dbReference type="PANTHER" id="PTHR24246:SF27">
    <property type="entry name" value="ADENOSINE RECEPTOR, ISOFORM A"/>
    <property type="match status" value="1"/>
</dbReference>
<evidence type="ECO:0000256" key="1">
    <source>
        <dbReference type="ARBA" id="ARBA00004651"/>
    </source>
</evidence>
<feature type="transmembrane region" description="Helical" evidence="11">
    <location>
        <begin position="29"/>
        <end position="52"/>
    </location>
</feature>
<feature type="transmembrane region" description="Helical" evidence="11">
    <location>
        <begin position="64"/>
        <end position="84"/>
    </location>
</feature>
<evidence type="ECO:0000256" key="9">
    <source>
        <dbReference type="ARBA" id="ARBA00023224"/>
    </source>
</evidence>
<organism evidence="13 14">
    <name type="scientific">Porites lobata</name>
    <dbReference type="NCBI Taxonomy" id="104759"/>
    <lineage>
        <taxon>Eukaryota</taxon>
        <taxon>Metazoa</taxon>
        <taxon>Cnidaria</taxon>
        <taxon>Anthozoa</taxon>
        <taxon>Hexacorallia</taxon>
        <taxon>Scleractinia</taxon>
        <taxon>Fungiina</taxon>
        <taxon>Poritidae</taxon>
        <taxon>Porites</taxon>
    </lineage>
</organism>
<dbReference type="Gene3D" id="1.20.1070.10">
    <property type="entry name" value="Rhodopsin 7-helix transmembrane proteins"/>
    <property type="match status" value="1"/>
</dbReference>
<feature type="transmembrane region" description="Helical" evidence="11">
    <location>
        <begin position="154"/>
        <end position="174"/>
    </location>
</feature>
<comment type="similarity">
    <text evidence="10">Belongs to the G-protein coupled receptor 1 family.</text>
</comment>
<dbReference type="PANTHER" id="PTHR24246">
    <property type="entry name" value="OLFACTORY RECEPTOR AND ADENOSINE RECEPTOR"/>
    <property type="match status" value="1"/>
</dbReference>
<evidence type="ECO:0000259" key="12">
    <source>
        <dbReference type="PROSITE" id="PS50262"/>
    </source>
</evidence>
<feature type="transmembrane region" description="Helical" evidence="11">
    <location>
        <begin position="246"/>
        <end position="267"/>
    </location>
</feature>
<dbReference type="PRINTS" id="PR00237">
    <property type="entry name" value="GPCRRHODOPSN"/>
</dbReference>
<dbReference type="InterPro" id="IPR000276">
    <property type="entry name" value="GPCR_Rhodpsn"/>
</dbReference>
<protein>
    <recommendedName>
        <fullName evidence="12">G-protein coupled receptors family 1 profile domain-containing protein</fullName>
    </recommendedName>
</protein>
<feature type="transmembrane region" description="Helical" evidence="11">
    <location>
        <begin position="113"/>
        <end position="133"/>
    </location>
</feature>
<feature type="transmembrane region" description="Helical" evidence="11">
    <location>
        <begin position="186"/>
        <end position="208"/>
    </location>
</feature>
<dbReference type="SUPFAM" id="SSF81321">
    <property type="entry name" value="Family A G protein-coupled receptor-like"/>
    <property type="match status" value="1"/>
</dbReference>
<reference evidence="13 14" key="1">
    <citation type="submission" date="2022-05" db="EMBL/GenBank/DDBJ databases">
        <authorList>
            <consortium name="Genoscope - CEA"/>
            <person name="William W."/>
        </authorList>
    </citation>
    <scope>NUCLEOTIDE SEQUENCE [LARGE SCALE GENOMIC DNA]</scope>
</reference>
<evidence type="ECO:0000256" key="5">
    <source>
        <dbReference type="ARBA" id="ARBA00023040"/>
    </source>
</evidence>
<evidence type="ECO:0000313" key="13">
    <source>
        <dbReference type="EMBL" id="CAH3114415.1"/>
    </source>
</evidence>
<name>A0ABN8NRI9_9CNID</name>
<comment type="caution">
    <text evidence="13">The sequence shown here is derived from an EMBL/GenBank/DDBJ whole genome shotgun (WGS) entry which is preliminary data.</text>
</comment>
<evidence type="ECO:0000256" key="2">
    <source>
        <dbReference type="ARBA" id="ARBA00022475"/>
    </source>
</evidence>